<evidence type="ECO:0000313" key="2">
    <source>
        <dbReference type="EMBL" id="KAG8544569.1"/>
    </source>
</evidence>
<feature type="region of interest" description="Disordered" evidence="1">
    <location>
        <begin position="1"/>
        <end position="27"/>
    </location>
</feature>
<protein>
    <submittedName>
        <fullName evidence="2">Uncharacterized protein</fullName>
    </submittedName>
</protein>
<accession>A0AAV6Z4R6</accession>
<dbReference type="AlphaFoldDB" id="A0AAV6Z4R6"/>
<proteinExistence type="predicted"/>
<evidence type="ECO:0000313" key="3">
    <source>
        <dbReference type="Proteomes" id="UP000824782"/>
    </source>
</evidence>
<reference evidence="2" key="1">
    <citation type="thesis" date="2020" institute="ProQuest LLC" country="789 East Eisenhower Parkway, Ann Arbor, MI, USA">
        <title>Comparative Genomics and Chromosome Evolution.</title>
        <authorList>
            <person name="Mudd A.B."/>
        </authorList>
    </citation>
    <scope>NUCLEOTIDE SEQUENCE</scope>
    <source>
        <strain evidence="2">237g6f4</strain>
        <tissue evidence="2">Blood</tissue>
    </source>
</reference>
<organism evidence="2 3">
    <name type="scientific">Engystomops pustulosus</name>
    <name type="common">Tungara frog</name>
    <name type="synonym">Physalaemus pustulosus</name>
    <dbReference type="NCBI Taxonomy" id="76066"/>
    <lineage>
        <taxon>Eukaryota</taxon>
        <taxon>Metazoa</taxon>
        <taxon>Chordata</taxon>
        <taxon>Craniata</taxon>
        <taxon>Vertebrata</taxon>
        <taxon>Euteleostomi</taxon>
        <taxon>Amphibia</taxon>
        <taxon>Batrachia</taxon>
        <taxon>Anura</taxon>
        <taxon>Neobatrachia</taxon>
        <taxon>Hyloidea</taxon>
        <taxon>Leptodactylidae</taxon>
        <taxon>Leiuperinae</taxon>
        <taxon>Engystomops</taxon>
    </lineage>
</organism>
<keyword evidence="3" id="KW-1185">Reference proteome</keyword>
<sequence length="171" mass="17730">MYAAPFLQGRLSPAQGAPQRGGYPLHRVPPSGEVIPCTGWPPSGEVYPLPQGAPTGRLSPCTRVPPSVEVIPGTGCPPQREVSPLPRVPSPAGTITPLKSFPPLSLSRPSYPPFPPSSPILSLHPPSPSFPVLSLPRSRDAGPGSRSRPRSTSRICPGVGASPSSPPLPVP</sequence>
<feature type="region of interest" description="Disordered" evidence="1">
    <location>
        <begin position="72"/>
        <end position="171"/>
    </location>
</feature>
<feature type="compositionally biased region" description="Low complexity" evidence="1">
    <location>
        <begin position="119"/>
        <end position="154"/>
    </location>
</feature>
<dbReference type="Proteomes" id="UP000824782">
    <property type="component" value="Unassembled WGS sequence"/>
</dbReference>
<gene>
    <name evidence="2" type="ORF">GDO81_022259</name>
</gene>
<dbReference type="EMBL" id="WNYA01002164">
    <property type="protein sequence ID" value="KAG8544569.1"/>
    <property type="molecule type" value="Genomic_DNA"/>
</dbReference>
<comment type="caution">
    <text evidence="2">The sequence shown here is derived from an EMBL/GenBank/DDBJ whole genome shotgun (WGS) entry which is preliminary data.</text>
</comment>
<feature type="compositionally biased region" description="Low complexity" evidence="1">
    <location>
        <begin position="97"/>
        <end position="109"/>
    </location>
</feature>
<name>A0AAV6Z4R6_ENGPU</name>
<evidence type="ECO:0000256" key="1">
    <source>
        <dbReference type="SAM" id="MobiDB-lite"/>
    </source>
</evidence>